<organism evidence="1 2">
    <name type="scientific">Halalkalicoccus paucihalophilus</name>
    <dbReference type="NCBI Taxonomy" id="1008153"/>
    <lineage>
        <taxon>Archaea</taxon>
        <taxon>Methanobacteriati</taxon>
        <taxon>Methanobacteriota</taxon>
        <taxon>Stenosarchaea group</taxon>
        <taxon>Halobacteria</taxon>
        <taxon>Halobacteriales</taxon>
        <taxon>Halococcaceae</taxon>
        <taxon>Halalkalicoccus</taxon>
    </lineage>
</organism>
<accession>A0A151AHZ5</accession>
<dbReference type="AlphaFoldDB" id="A0A151AHZ5"/>
<proteinExistence type="predicted"/>
<evidence type="ECO:0000313" key="2">
    <source>
        <dbReference type="Proteomes" id="UP000075321"/>
    </source>
</evidence>
<comment type="caution">
    <text evidence="1">The sequence shown here is derived from an EMBL/GenBank/DDBJ whole genome shotgun (WGS) entry which is preliminary data.</text>
</comment>
<keyword evidence="2" id="KW-1185">Reference proteome</keyword>
<name>A0A151AHZ5_9EURY</name>
<dbReference type="Proteomes" id="UP000075321">
    <property type="component" value="Unassembled WGS sequence"/>
</dbReference>
<gene>
    <name evidence="1" type="ORF">HAPAU_06660</name>
</gene>
<sequence>MDCPECGDRLANVQGYETCPDCGYVRPRERTPPAA</sequence>
<dbReference type="PATRIC" id="fig|1008153.3.peg.668"/>
<evidence type="ECO:0008006" key="3">
    <source>
        <dbReference type="Google" id="ProtNLM"/>
    </source>
</evidence>
<evidence type="ECO:0000313" key="1">
    <source>
        <dbReference type="EMBL" id="KYH27214.1"/>
    </source>
</evidence>
<dbReference type="EMBL" id="LTAZ01000002">
    <property type="protein sequence ID" value="KYH27214.1"/>
    <property type="molecule type" value="Genomic_DNA"/>
</dbReference>
<reference evidence="1 2" key="1">
    <citation type="submission" date="2016-02" db="EMBL/GenBank/DDBJ databases">
        <title>Genome sequence of Halalkalicoccus paucihalophilus DSM 24557.</title>
        <authorList>
            <person name="Poehlein A."/>
            <person name="Daniel R."/>
        </authorList>
    </citation>
    <scope>NUCLEOTIDE SEQUENCE [LARGE SCALE GENOMIC DNA]</scope>
    <source>
        <strain evidence="1 2">DSM 24557</strain>
    </source>
</reference>
<protein>
    <recommendedName>
        <fullName evidence="3">Small CPxCG-related zinc finger protein</fullName>
    </recommendedName>
</protein>